<sequence>MPDPSWHIQLDTPKIDEILRRFIGSLSGILEEKNDSPAWEPTSDDDDDIPEDSDGIIDHIRSLRIPSLSSRFVDEPPMTIYRLGTFSEQPNLKLRVENLFNGKDTFLVNASGTGKTRLLYEGLCMHWGFYFTSAIDSMRLGFEDLDGAIKKLGRRGEFNTVFSPTSNPEATKHNLRLAHRQFSTILLVRLLVFKAFLTAAAAASCQSDKHKEIWLKLQLVFPFPGMRLPFTELSKHIESRDIGDHVIDDAISEVLSEICASRDTHGQRLFIALDEANVASHSLNRAFMDNEGNCYPVLKAILRIWTGHLKNYPFTFVVAGTEIPSHLFNDDLEWGEWRWSSDTGGFDDKASQRDYIRQFLPSILESSDEGQTLIDRIWLWLRGRCVQNSSSTLP</sequence>
<dbReference type="eggNOG" id="ENOG502SYB6">
    <property type="taxonomic scope" value="Eukaryota"/>
</dbReference>
<dbReference type="Proteomes" id="UP000054988">
    <property type="component" value="Unassembled WGS sequence"/>
</dbReference>
<organism evidence="2 3">
    <name type="scientific">Moniliophthora roreri</name>
    <name type="common">Frosty pod rot fungus</name>
    <name type="synonym">Monilia roreri</name>
    <dbReference type="NCBI Taxonomy" id="221103"/>
    <lineage>
        <taxon>Eukaryota</taxon>
        <taxon>Fungi</taxon>
        <taxon>Dikarya</taxon>
        <taxon>Basidiomycota</taxon>
        <taxon>Agaricomycotina</taxon>
        <taxon>Agaricomycetes</taxon>
        <taxon>Agaricomycetidae</taxon>
        <taxon>Agaricales</taxon>
        <taxon>Marasmiineae</taxon>
        <taxon>Marasmiaceae</taxon>
        <taxon>Moniliophthora</taxon>
    </lineage>
</organism>
<proteinExistence type="predicted"/>
<comment type="caution">
    <text evidence="2">The sequence shown here is derived from an EMBL/GenBank/DDBJ whole genome shotgun (WGS) entry which is preliminary data.</text>
</comment>
<dbReference type="EMBL" id="LATX01000957">
    <property type="protein sequence ID" value="KTB44292.1"/>
    <property type="molecule type" value="Genomic_DNA"/>
</dbReference>
<evidence type="ECO:0000256" key="1">
    <source>
        <dbReference type="SAM" id="MobiDB-lite"/>
    </source>
</evidence>
<feature type="region of interest" description="Disordered" evidence="1">
    <location>
        <begin position="33"/>
        <end position="52"/>
    </location>
</feature>
<dbReference type="AlphaFoldDB" id="A0A0W0G6T8"/>
<protein>
    <submittedName>
        <fullName evidence="2">Uncharacterized protein</fullName>
    </submittedName>
</protein>
<gene>
    <name evidence="2" type="ORF">WG66_3131</name>
</gene>
<evidence type="ECO:0000313" key="2">
    <source>
        <dbReference type="EMBL" id="KTB44292.1"/>
    </source>
</evidence>
<evidence type="ECO:0000313" key="3">
    <source>
        <dbReference type="Proteomes" id="UP000054988"/>
    </source>
</evidence>
<feature type="compositionally biased region" description="Acidic residues" evidence="1">
    <location>
        <begin position="42"/>
        <end position="52"/>
    </location>
</feature>
<name>A0A0W0G6T8_MONRR</name>
<accession>A0A0W0G6T8</accession>
<reference evidence="2 3" key="1">
    <citation type="submission" date="2015-12" db="EMBL/GenBank/DDBJ databases">
        <title>Draft genome sequence of Moniliophthora roreri, the causal agent of frosty pod rot of cacao.</title>
        <authorList>
            <person name="Aime M.C."/>
            <person name="Diaz-Valderrama J.R."/>
            <person name="Kijpornyongpan T."/>
            <person name="Phillips-Mora W."/>
        </authorList>
    </citation>
    <scope>NUCLEOTIDE SEQUENCE [LARGE SCALE GENOMIC DNA]</scope>
    <source>
        <strain evidence="2 3">MCA 2952</strain>
    </source>
</reference>